<evidence type="ECO:0000313" key="3">
    <source>
        <dbReference type="Proteomes" id="UP001519288"/>
    </source>
</evidence>
<evidence type="ECO:0000313" key="2">
    <source>
        <dbReference type="EMBL" id="MBP1999640.1"/>
    </source>
</evidence>
<dbReference type="PANTHER" id="PTHR10151">
    <property type="entry name" value="ECTONUCLEOTIDE PYROPHOSPHATASE/PHOSPHODIESTERASE"/>
    <property type="match status" value="1"/>
</dbReference>
<keyword evidence="3" id="KW-1185">Reference proteome</keyword>
<accession>A0ABS4JD44</accession>
<dbReference type="Proteomes" id="UP001519288">
    <property type="component" value="Unassembled WGS sequence"/>
</dbReference>
<dbReference type="InterPro" id="IPR002591">
    <property type="entry name" value="Phosphodiest/P_Trfase"/>
</dbReference>
<dbReference type="Pfam" id="PF13385">
    <property type="entry name" value="Laminin_G_3"/>
    <property type="match status" value="1"/>
</dbReference>
<reference evidence="2 3" key="1">
    <citation type="submission" date="2021-03" db="EMBL/GenBank/DDBJ databases">
        <title>Genomic Encyclopedia of Type Strains, Phase IV (KMG-IV): sequencing the most valuable type-strain genomes for metagenomic binning, comparative biology and taxonomic classification.</title>
        <authorList>
            <person name="Goeker M."/>
        </authorList>
    </citation>
    <scope>NUCLEOTIDE SEQUENCE [LARGE SCALE GENOMIC DNA]</scope>
    <source>
        <strain evidence="2 3">DSM 26806</strain>
    </source>
</reference>
<sequence>MNHRFLKFAAVAIVLGGILPTLPARAATVPSDAVVQLKFEGNTTDTSSSSTPVTVTGSPTYVAGKSGQAIQFSQAGQYLDLGKTAATTFGGTTDYSVSFWLQADSPVSGDAVVIGNKNWASGANPGWVIALQANGSIKWNYTPAGQSRSDAYIPGAADGGWHLVTVTQDRDGNANLYKDGTLAASASIATKTGTIDTSFSTRIAQDSTGTYSSPLKAKLDELQIYKRVLTSDEVLAQYNAIPQPPSGSKRKVLVIGIDGTRPDAIQAADAPNIDALAAGGAYSWNAQANTNYTWSATGWSTMHTGVWYTKHGVKDNTWAGSQFGTYPSLMKRAEQYKPTLNTASIVNWAPINTNLVDGIDQEINAASDADVTSSTVNLIKNGNPDFTFIDFDGVDEAGHSYGFSPIISQYKNAIHTVDGQIGTILSAIKSRSTYNQEEWLILLSTDHGGKLTGHGGNSAEERTIFYIANGPGTTKGQLTGTVNQADVMVTALNYLGVPISSAWNLDGKSVGLSQ</sequence>
<name>A0ABS4JD44_9BACL</name>
<protein>
    <recommendedName>
        <fullName evidence="4">Type I phosphodiesterase/nucleotide pyrophosphatase</fullName>
    </recommendedName>
</protein>
<feature type="signal peptide" evidence="1">
    <location>
        <begin position="1"/>
        <end position="26"/>
    </location>
</feature>
<proteinExistence type="predicted"/>
<evidence type="ECO:0000256" key="1">
    <source>
        <dbReference type="SAM" id="SignalP"/>
    </source>
</evidence>
<evidence type="ECO:0008006" key="4">
    <source>
        <dbReference type="Google" id="ProtNLM"/>
    </source>
</evidence>
<dbReference type="InterPro" id="IPR017850">
    <property type="entry name" value="Alkaline_phosphatase_core_sf"/>
</dbReference>
<dbReference type="SUPFAM" id="SSF53649">
    <property type="entry name" value="Alkaline phosphatase-like"/>
    <property type="match status" value="1"/>
</dbReference>
<gene>
    <name evidence="2" type="ORF">J2Z69_000659</name>
</gene>
<dbReference type="Gene3D" id="3.40.720.10">
    <property type="entry name" value="Alkaline Phosphatase, subunit A"/>
    <property type="match status" value="2"/>
</dbReference>
<feature type="chain" id="PRO_5045835686" description="Type I phosphodiesterase/nucleotide pyrophosphatase" evidence="1">
    <location>
        <begin position="27"/>
        <end position="514"/>
    </location>
</feature>
<comment type="caution">
    <text evidence="2">The sequence shown here is derived from an EMBL/GenBank/DDBJ whole genome shotgun (WGS) entry which is preliminary data.</text>
</comment>
<dbReference type="InterPro" id="IPR013320">
    <property type="entry name" value="ConA-like_dom_sf"/>
</dbReference>
<dbReference type="Pfam" id="PF01663">
    <property type="entry name" value="Phosphodiest"/>
    <property type="match status" value="1"/>
</dbReference>
<dbReference type="Gene3D" id="2.60.120.200">
    <property type="match status" value="1"/>
</dbReference>
<dbReference type="SUPFAM" id="SSF49899">
    <property type="entry name" value="Concanavalin A-like lectins/glucanases"/>
    <property type="match status" value="1"/>
</dbReference>
<keyword evidence="1" id="KW-0732">Signal</keyword>
<dbReference type="EMBL" id="JAGGLD010000001">
    <property type="protein sequence ID" value="MBP1999640.1"/>
    <property type="molecule type" value="Genomic_DNA"/>
</dbReference>
<dbReference type="RefSeq" id="WP_245338930.1">
    <property type="nucleotide sequence ID" value="NZ_JAGGLD010000001.1"/>
</dbReference>
<dbReference type="PANTHER" id="PTHR10151:SF120">
    <property type="entry name" value="BIS(5'-ADENOSYL)-TRIPHOSPHATASE"/>
    <property type="match status" value="1"/>
</dbReference>
<organism evidence="2 3">
    <name type="scientific">Paenibacillus shirakamiensis</name>
    <dbReference type="NCBI Taxonomy" id="1265935"/>
    <lineage>
        <taxon>Bacteria</taxon>
        <taxon>Bacillati</taxon>
        <taxon>Bacillota</taxon>
        <taxon>Bacilli</taxon>
        <taxon>Bacillales</taxon>
        <taxon>Paenibacillaceae</taxon>
        <taxon>Paenibacillus</taxon>
    </lineage>
</organism>